<evidence type="ECO:0000256" key="1">
    <source>
        <dbReference type="ARBA" id="ARBA00004167"/>
    </source>
</evidence>
<dbReference type="OMA" id="YMETHAP"/>
<dbReference type="GO" id="GO:0005524">
    <property type="term" value="F:ATP binding"/>
    <property type="evidence" value="ECO:0007669"/>
    <property type="project" value="UniProtKB-UniRule"/>
</dbReference>
<dbReference type="PROSITE" id="PS00239">
    <property type="entry name" value="RECEPTOR_TYR_KIN_II"/>
    <property type="match status" value="1"/>
</dbReference>
<dbReference type="InterPro" id="IPR017441">
    <property type="entry name" value="Protein_kinase_ATP_BS"/>
</dbReference>
<organism evidence="11 12">
    <name type="scientific">Folsomia candida</name>
    <name type="common">Springtail</name>
    <dbReference type="NCBI Taxonomy" id="158441"/>
    <lineage>
        <taxon>Eukaryota</taxon>
        <taxon>Metazoa</taxon>
        <taxon>Ecdysozoa</taxon>
        <taxon>Arthropoda</taxon>
        <taxon>Hexapoda</taxon>
        <taxon>Collembola</taxon>
        <taxon>Entomobryomorpha</taxon>
        <taxon>Isotomoidea</taxon>
        <taxon>Isotomidae</taxon>
        <taxon>Proisotominae</taxon>
        <taxon>Folsomia</taxon>
    </lineage>
</organism>
<dbReference type="Gene3D" id="3.30.200.20">
    <property type="entry name" value="Phosphorylase Kinase, domain 1"/>
    <property type="match status" value="1"/>
</dbReference>
<dbReference type="OrthoDB" id="6071166at2759"/>
<dbReference type="SUPFAM" id="SSF56112">
    <property type="entry name" value="Protein kinase-like (PK-like)"/>
    <property type="match status" value="1"/>
</dbReference>
<evidence type="ECO:0000313" key="11">
    <source>
        <dbReference type="EMBL" id="OXA58816.1"/>
    </source>
</evidence>
<evidence type="ECO:0000259" key="10">
    <source>
        <dbReference type="PROSITE" id="PS50011"/>
    </source>
</evidence>
<dbReference type="InterPro" id="IPR001245">
    <property type="entry name" value="Ser-Thr/Tyr_kinase_cat_dom"/>
</dbReference>
<dbReference type="Gene3D" id="1.10.510.10">
    <property type="entry name" value="Transferase(Phosphotransferase) domain 1"/>
    <property type="match status" value="1"/>
</dbReference>
<evidence type="ECO:0000256" key="2">
    <source>
        <dbReference type="ARBA" id="ARBA00022679"/>
    </source>
</evidence>
<comment type="catalytic activity">
    <reaction evidence="7 9">
        <text>L-tyrosyl-[protein] + ATP = O-phospho-L-tyrosyl-[protein] + ADP + H(+)</text>
        <dbReference type="Rhea" id="RHEA:10596"/>
        <dbReference type="Rhea" id="RHEA-COMP:10136"/>
        <dbReference type="Rhea" id="RHEA-COMP:20101"/>
        <dbReference type="ChEBI" id="CHEBI:15378"/>
        <dbReference type="ChEBI" id="CHEBI:30616"/>
        <dbReference type="ChEBI" id="CHEBI:46858"/>
        <dbReference type="ChEBI" id="CHEBI:61978"/>
        <dbReference type="ChEBI" id="CHEBI:456216"/>
        <dbReference type="EC" id="2.7.10.1"/>
    </reaction>
</comment>
<sequence length="362" mass="41537">MPSSFVYSNSTNSEYAVPNELGKLISPLRSIPNSPAAINRLKLLQVKFREIGIPEIAKHRLRMLRKLGDGAYGTVFVGELEANGMGDKSLVAVKHLLRNASEKDKSDFLEEVRLLSTLDDPNIAQVLGICMDEEPFSVVLEFLELGDLCQFLRQNDTLLPNSSQKIGFGSLLYISGQVAHGMKFLESRNIVHRDLATRNCVVGRGLIVKISHFATDTDLYSSDYYRLDGKMPLPLRWMSWESIFLGKYSTKSDCWSFGTTLWEILSYCRHAPYPTMNNQEVLHNLRRLSVFDDMDPYEPLSKPHNCPRDIYQLMCDCWRRNDEERPNFWEIHSFISRKNLNFVPQPSTHSDSRNCLEDQYVV</sequence>
<dbReference type="PRINTS" id="PR00109">
    <property type="entry name" value="TYRKINASE"/>
</dbReference>
<comment type="similarity">
    <text evidence="9">Belongs to the protein kinase superfamily. Tyr protein kinase family. Insulin receptor subfamily.</text>
</comment>
<evidence type="ECO:0000256" key="5">
    <source>
        <dbReference type="ARBA" id="ARBA00022840"/>
    </source>
</evidence>
<gene>
    <name evidence="11" type="ORF">Fcan01_07206</name>
</gene>
<evidence type="ECO:0000256" key="8">
    <source>
        <dbReference type="PROSITE-ProRule" id="PRU10141"/>
    </source>
</evidence>
<keyword evidence="2" id="KW-0808">Transferase</keyword>
<accession>A0A226EQE8</accession>
<keyword evidence="12" id="KW-1185">Reference proteome</keyword>
<dbReference type="PROSITE" id="PS00109">
    <property type="entry name" value="PROTEIN_KINASE_TYR"/>
    <property type="match status" value="1"/>
</dbReference>
<keyword evidence="4" id="KW-0418">Kinase</keyword>
<keyword evidence="3 8" id="KW-0547">Nucleotide-binding</keyword>
<name>A0A226EQE8_FOLCA</name>
<dbReference type="GO" id="GO:0010976">
    <property type="term" value="P:positive regulation of neuron projection development"/>
    <property type="evidence" value="ECO:0007669"/>
    <property type="project" value="TreeGrafter"/>
</dbReference>
<dbReference type="GO" id="GO:0005886">
    <property type="term" value="C:plasma membrane"/>
    <property type="evidence" value="ECO:0007669"/>
    <property type="project" value="TreeGrafter"/>
</dbReference>
<dbReference type="PROSITE" id="PS00107">
    <property type="entry name" value="PROTEIN_KINASE_ATP"/>
    <property type="match status" value="1"/>
</dbReference>
<proteinExistence type="inferred from homology"/>
<evidence type="ECO:0000256" key="3">
    <source>
        <dbReference type="ARBA" id="ARBA00022741"/>
    </source>
</evidence>
<dbReference type="GO" id="GO:0043235">
    <property type="term" value="C:receptor complex"/>
    <property type="evidence" value="ECO:0007669"/>
    <property type="project" value="TreeGrafter"/>
</dbReference>
<dbReference type="InterPro" id="IPR008266">
    <property type="entry name" value="Tyr_kinase_AS"/>
</dbReference>
<feature type="domain" description="Protein kinase" evidence="10">
    <location>
        <begin position="61"/>
        <end position="335"/>
    </location>
</feature>
<dbReference type="InterPro" id="IPR002011">
    <property type="entry name" value="Tyr_kinase_rcpt_2_CS"/>
</dbReference>
<comment type="subcellular location">
    <subcellularLocation>
        <location evidence="1">Membrane</location>
        <topology evidence="1">Single-pass membrane protein</topology>
    </subcellularLocation>
</comment>
<dbReference type="STRING" id="158441.A0A226EQE8"/>
<evidence type="ECO:0000256" key="6">
    <source>
        <dbReference type="ARBA" id="ARBA00023137"/>
    </source>
</evidence>
<dbReference type="SMART" id="SM00219">
    <property type="entry name" value="TyrKc"/>
    <property type="match status" value="1"/>
</dbReference>
<dbReference type="AlphaFoldDB" id="A0A226EQE8"/>
<evidence type="ECO:0000256" key="4">
    <source>
        <dbReference type="ARBA" id="ARBA00022777"/>
    </source>
</evidence>
<dbReference type="PROSITE" id="PS50011">
    <property type="entry name" value="PROTEIN_KINASE_DOM"/>
    <property type="match status" value="1"/>
</dbReference>
<protein>
    <recommendedName>
        <fullName evidence="9">Tyrosine-protein kinase receptor</fullName>
        <ecNumber evidence="9">2.7.10.1</ecNumber>
    </recommendedName>
</protein>
<dbReference type="GO" id="GO:0005518">
    <property type="term" value="F:collagen binding"/>
    <property type="evidence" value="ECO:0007669"/>
    <property type="project" value="TreeGrafter"/>
</dbReference>
<keyword evidence="9" id="KW-0812">Transmembrane</keyword>
<reference evidence="11 12" key="1">
    <citation type="submission" date="2015-12" db="EMBL/GenBank/DDBJ databases">
        <title>The genome of Folsomia candida.</title>
        <authorList>
            <person name="Faddeeva A."/>
            <person name="Derks M.F."/>
            <person name="Anvar Y."/>
            <person name="Smit S."/>
            <person name="Van Straalen N."/>
            <person name="Roelofs D."/>
        </authorList>
    </citation>
    <scope>NUCLEOTIDE SEQUENCE [LARGE SCALE GENOMIC DNA]</scope>
    <source>
        <strain evidence="11 12">VU population</strain>
        <tissue evidence="11">Whole body</tissue>
    </source>
</reference>
<keyword evidence="9 11" id="KW-0675">Receptor</keyword>
<evidence type="ECO:0000313" key="12">
    <source>
        <dbReference type="Proteomes" id="UP000198287"/>
    </source>
</evidence>
<dbReference type="GO" id="GO:0051897">
    <property type="term" value="P:positive regulation of phosphatidylinositol 3-kinase/protein kinase B signal transduction"/>
    <property type="evidence" value="ECO:0007669"/>
    <property type="project" value="TreeGrafter"/>
</dbReference>
<dbReference type="InterPro" id="IPR020635">
    <property type="entry name" value="Tyr_kinase_cat_dom"/>
</dbReference>
<dbReference type="InterPro" id="IPR050122">
    <property type="entry name" value="RTK"/>
</dbReference>
<keyword evidence="5 8" id="KW-0067">ATP-binding</keyword>
<dbReference type="PANTHER" id="PTHR24416">
    <property type="entry name" value="TYROSINE-PROTEIN KINASE RECEPTOR"/>
    <property type="match status" value="1"/>
</dbReference>
<dbReference type="InterPro" id="IPR011009">
    <property type="entry name" value="Kinase-like_dom_sf"/>
</dbReference>
<dbReference type="EMBL" id="LNIX01000003">
    <property type="protein sequence ID" value="OXA58816.1"/>
    <property type="molecule type" value="Genomic_DNA"/>
</dbReference>
<keyword evidence="9" id="KW-0597">Phosphoprotein</keyword>
<dbReference type="Proteomes" id="UP000198287">
    <property type="component" value="Unassembled WGS sequence"/>
</dbReference>
<dbReference type="Pfam" id="PF07714">
    <property type="entry name" value="PK_Tyr_Ser-Thr"/>
    <property type="match status" value="1"/>
</dbReference>
<comment type="caution">
    <text evidence="11">The sequence shown here is derived from an EMBL/GenBank/DDBJ whole genome shotgun (WGS) entry which is preliminary data.</text>
</comment>
<evidence type="ECO:0000256" key="7">
    <source>
        <dbReference type="ARBA" id="ARBA00051243"/>
    </source>
</evidence>
<keyword evidence="9" id="KW-0472">Membrane</keyword>
<feature type="binding site" evidence="8">
    <location>
        <position position="94"/>
    </location>
    <ligand>
        <name>ATP</name>
        <dbReference type="ChEBI" id="CHEBI:30616"/>
    </ligand>
</feature>
<dbReference type="EC" id="2.7.10.1" evidence="9"/>
<dbReference type="PANTHER" id="PTHR24416:SF579">
    <property type="entry name" value="DISCOIDIN DOMAIN-CONTAINING RECEPTOR 2-LIKE PROTEIN"/>
    <property type="match status" value="1"/>
</dbReference>
<dbReference type="GO" id="GO:0038062">
    <property type="term" value="F:protein tyrosine kinase collagen receptor activity"/>
    <property type="evidence" value="ECO:0007669"/>
    <property type="project" value="TreeGrafter"/>
</dbReference>
<dbReference type="InterPro" id="IPR000719">
    <property type="entry name" value="Prot_kinase_dom"/>
</dbReference>
<keyword evidence="6" id="KW-0829">Tyrosine-protein kinase</keyword>
<evidence type="ECO:0000256" key="9">
    <source>
        <dbReference type="RuleBase" id="RU000312"/>
    </source>
</evidence>